<gene>
    <name evidence="5" type="ORF">LGH74_00750</name>
</gene>
<dbReference type="SMART" id="SM00342">
    <property type="entry name" value="HTH_ARAC"/>
    <property type="match status" value="1"/>
</dbReference>
<dbReference type="InterPro" id="IPR009057">
    <property type="entry name" value="Homeodomain-like_sf"/>
</dbReference>
<dbReference type="PROSITE" id="PS01124">
    <property type="entry name" value="HTH_ARAC_FAMILY_2"/>
    <property type="match status" value="1"/>
</dbReference>
<evidence type="ECO:0000313" key="6">
    <source>
        <dbReference type="Proteomes" id="UP001165296"/>
    </source>
</evidence>
<dbReference type="Gene3D" id="2.60.120.10">
    <property type="entry name" value="Jelly Rolls"/>
    <property type="match status" value="1"/>
</dbReference>
<dbReference type="SUPFAM" id="SSF51215">
    <property type="entry name" value="Regulatory protein AraC"/>
    <property type="match status" value="1"/>
</dbReference>
<reference evidence="5" key="1">
    <citation type="submission" date="2021-10" db="EMBL/GenBank/DDBJ databases">
        <authorList>
            <person name="Dean J.D."/>
            <person name="Kim M.K."/>
            <person name="Newey C.N."/>
            <person name="Stoker T.S."/>
            <person name="Thompson D.W."/>
            <person name="Grose J.H."/>
        </authorList>
    </citation>
    <scope>NUCLEOTIDE SEQUENCE</scope>
    <source>
        <strain evidence="5">BT178</strain>
    </source>
</reference>
<dbReference type="InterPro" id="IPR018060">
    <property type="entry name" value="HTH_AraC"/>
</dbReference>
<proteinExistence type="predicted"/>
<dbReference type="PANTHER" id="PTHR43280:SF32">
    <property type="entry name" value="TRANSCRIPTIONAL REGULATORY PROTEIN"/>
    <property type="match status" value="1"/>
</dbReference>
<dbReference type="Pfam" id="PF02311">
    <property type="entry name" value="AraC_binding"/>
    <property type="match status" value="1"/>
</dbReference>
<keyword evidence="2" id="KW-0238">DNA-binding</keyword>
<dbReference type="PRINTS" id="PR00032">
    <property type="entry name" value="HTHARAC"/>
</dbReference>
<evidence type="ECO:0000256" key="3">
    <source>
        <dbReference type="ARBA" id="ARBA00023163"/>
    </source>
</evidence>
<dbReference type="PANTHER" id="PTHR43280">
    <property type="entry name" value="ARAC-FAMILY TRANSCRIPTIONAL REGULATOR"/>
    <property type="match status" value="1"/>
</dbReference>
<name>A0ABS8AP22_9BACT</name>
<protein>
    <submittedName>
        <fullName evidence="5">AraC family transcriptional regulator</fullName>
    </submittedName>
</protein>
<dbReference type="Pfam" id="PF12833">
    <property type="entry name" value="HTH_18"/>
    <property type="match status" value="1"/>
</dbReference>
<dbReference type="InterPro" id="IPR014710">
    <property type="entry name" value="RmlC-like_jellyroll"/>
</dbReference>
<dbReference type="Proteomes" id="UP001165296">
    <property type="component" value="Unassembled WGS sequence"/>
</dbReference>
<keyword evidence="3" id="KW-0804">Transcription</keyword>
<feature type="domain" description="HTH araC/xylS-type" evidence="4">
    <location>
        <begin position="189"/>
        <end position="287"/>
    </location>
</feature>
<keyword evidence="6" id="KW-1185">Reference proteome</keyword>
<dbReference type="RefSeq" id="WP_226170423.1">
    <property type="nucleotide sequence ID" value="NZ_JAJADR010000001.1"/>
</dbReference>
<dbReference type="InterPro" id="IPR003313">
    <property type="entry name" value="AraC-bd"/>
</dbReference>
<comment type="caution">
    <text evidence="5">The sequence shown here is derived from an EMBL/GenBank/DDBJ whole genome shotgun (WGS) entry which is preliminary data.</text>
</comment>
<accession>A0ABS8AP22</accession>
<dbReference type="InterPro" id="IPR037923">
    <property type="entry name" value="HTH-like"/>
</dbReference>
<dbReference type="SUPFAM" id="SSF46689">
    <property type="entry name" value="Homeodomain-like"/>
    <property type="match status" value="1"/>
</dbReference>
<evidence type="ECO:0000259" key="4">
    <source>
        <dbReference type="PROSITE" id="PS01124"/>
    </source>
</evidence>
<sequence length="290" mass="32878">MKAPALPILALDAFARPGNNQWYYIQPLEAHVAQFPRVSEPHAHDFYLLLYVTHGQGTHTIDLITYELRPGSLFFLAPGQAHAWSLSEDARGFILFFTAEFYLQHYPAHRLAEYPFFNPANQPVICLPTSETQILPLFESMFQEEQTTAPNRDEVVAAYVYLALELAARAYAPPAEAAQLPPHGLEQVREFGQLLNAHFRAEKTVRYYANKLALTANHLNAICRRILNKTASDLIHERVVAEAKRLLTHSAQSVAQVADAVGFEDASYFTRYFKKYVGQPPEAFRQSHKH</sequence>
<organism evidence="5 6">
    <name type="scientific">Hymenobacter lucidus</name>
    <dbReference type="NCBI Taxonomy" id="2880930"/>
    <lineage>
        <taxon>Bacteria</taxon>
        <taxon>Pseudomonadati</taxon>
        <taxon>Bacteroidota</taxon>
        <taxon>Cytophagia</taxon>
        <taxon>Cytophagales</taxon>
        <taxon>Hymenobacteraceae</taxon>
        <taxon>Hymenobacter</taxon>
    </lineage>
</organism>
<keyword evidence="1" id="KW-0805">Transcription regulation</keyword>
<evidence type="ECO:0000256" key="2">
    <source>
        <dbReference type="ARBA" id="ARBA00023125"/>
    </source>
</evidence>
<dbReference type="Gene3D" id="1.10.10.60">
    <property type="entry name" value="Homeodomain-like"/>
    <property type="match status" value="1"/>
</dbReference>
<dbReference type="EMBL" id="JAJADR010000001">
    <property type="protein sequence ID" value="MCB2406491.1"/>
    <property type="molecule type" value="Genomic_DNA"/>
</dbReference>
<evidence type="ECO:0000256" key="1">
    <source>
        <dbReference type="ARBA" id="ARBA00023015"/>
    </source>
</evidence>
<evidence type="ECO:0000313" key="5">
    <source>
        <dbReference type="EMBL" id="MCB2406491.1"/>
    </source>
</evidence>
<dbReference type="InterPro" id="IPR020449">
    <property type="entry name" value="Tscrpt_reg_AraC-type_HTH"/>
</dbReference>